<gene>
    <name evidence="2" type="ORF">PXC00_12055</name>
</gene>
<reference evidence="2 3" key="2">
    <citation type="submission" date="2024-06" db="EMBL/GenBank/DDBJ databases">
        <title>Caproicibacterium argilliputei sp. nov, a novel caproic acid producing anaerobic bacterium isolated from pit mud.</title>
        <authorList>
            <person name="Xia S."/>
        </authorList>
    </citation>
    <scope>NUCLEOTIDE SEQUENCE [LARGE SCALE GENOMIC DNA]</scope>
    <source>
        <strain evidence="2 3">ZCY20-5</strain>
    </source>
</reference>
<proteinExistence type="predicted"/>
<keyword evidence="3" id="KW-1185">Reference proteome</keyword>
<dbReference type="KEGG" id="carl:PXC00_12055"/>
<evidence type="ECO:0000313" key="3">
    <source>
        <dbReference type="Proteomes" id="UP001300604"/>
    </source>
</evidence>
<name>A0AA97DA89_9FIRM</name>
<protein>
    <submittedName>
        <fullName evidence="2">Uncharacterized protein</fullName>
    </submittedName>
</protein>
<reference evidence="3" key="1">
    <citation type="submission" date="2024-06" db="EMBL/GenBank/DDBJ databases">
        <title>Caproicibacterium argilliputei sp. nov, a novel caproic acid producing anaerobic bacterium isolated from pit mud.</title>
        <authorList>
            <person name="Zeng C."/>
        </authorList>
    </citation>
    <scope>NUCLEOTIDE SEQUENCE [LARGE SCALE GENOMIC DNA]</scope>
    <source>
        <strain evidence="3">ZCY20-5</strain>
    </source>
</reference>
<dbReference type="EMBL" id="CP135996">
    <property type="protein sequence ID" value="WOC31915.1"/>
    <property type="molecule type" value="Genomic_DNA"/>
</dbReference>
<evidence type="ECO:0000256" key="1">
    <source>
        <dbReference type="SAM" id="MobiDB-lite"/>
    </source>
</evidence>
<evidence type="ECO:0000313" key="2">
    <source>
        <dbReference type="EMBL" id="WOC31915.1"/>
    </source>
</evidence>
<feature type="compositionally biased region" description="Basic and acidic residues" evidence="1">
    <location>
        <begin position="237"/>
        <end position="259"/>
    </location>
</feature>
<sequence length="310" mass="34835">MTKSDFYRLCGGTFFVLVSNARKPIQSKAECYNGITSGLTEPEALLALAKTVIPDIPKPMNSEMKTLKDNTRDFKACLSNGGGFFRFGDQAVLKSFDVRVRQDYKQPLAAMNDFMDEFLDIKTSTKKDEYLVKGLVELLDADKEIGNDEIFYVRADGSTMTKSQILTASELCVQPFLLGLWHYVLTVVRDNKVGKDTYKDFCPPRGGAERIYTKQLGENSKREIAITYCDIDKTDNDFTEPKEHIPGENEENRAYKENDTSSANEEAASVPGTVINNNPFFLNISGGNNSIYNHVDKVEINHEARRDKGE</sequence>
<feature type="region of interest" description="Disordered" evidence="1">
    <location>
        <begin position="237"/>
        <end position="270"/>
    </location>
</feature>
<reference evidence="3" key="3">
    <citation type="submission" date="2024-06" db="EMBL/GenBank/DDBJ databases">
        <authorList>
            <person name="Zeng C."/>
        </authorList>
    </citation>
    <scope>NUCLEOTIDE SEQUENCE [LARGE SCALE GENOMIC DNA]</scope>
    <source>
        <strain evidence="3">ZCY20-5</strain>
    </source>
</reference>
<organism evidence="2 3">
    <name type="scientific">Caproicibacterium argilliputei</name>
    <dbReference type="NCBI Taxonomy" id="3030016"/>
    <lineage>
        <taxon>Bacteria</taxon>
        <taxon>Bacillati</taxon>
        <taxon>Bacillota</taxon>
        <taxon>Clostridia</taxon>
        <taxon>Eubacteriales</taxon>
        <taxon>Oscillospiraceae</taxon>
        <taxon>Caproicibacterium</taxon>
    </lineage>
</organism>
<dbReference type="AlphaFoldDB" id="A0AA97DA89"/>
<dbReference type="RefSeq" id="WP_275844730.1">
    <property type="nucleotide sequence ID" value="NZ_CP135996.1"/>
</dbReference>
<dbReference type="Proteomes" id="UP001300604">
    <property type="component" value="Chromosome"/>
</dbReference>
<accession>A0AA97DA89</accession>